<name>G9MII9_HYPVG</name>
<dbReference type="VEuPathDB" id="FungiDB:TRIVIDRAFT_198283"/>
<sequence length="768" mass="88367">MDSDDEDCPRSVTHYGMLESRRDLKRRGFHPDVTSRTPSEVETDAIEYLTNKVNLPGRSQYIASQKALLGQGGGYGYRNRPRGTIIRRLTKGPWFVTATLAEKPAFKEAANRPKDVPADPKDALPIAPEIGAVTGHMYLGPKIMQDVFRDGHQTAMKLSLASSKMYKLVSDNVNRWDFCAMEYVVKVPSSVMVVVVPQHTVGDILEAQKRYKLQLNSPEWTAARQKLESQGDFDNYKLRSIEVEQTFFEWAQTWRIECLRAAGPYWVTKDGEIDPRTTDRAKEWWDEDKHAINVMGSLKPLDKMWSANQFEGTVYKLHKMPISLAMESLFKLMVELHRARSHVEVLHLHNVPLLDRRMLAIMLRGLPHVTMVGVYNCPLIHFGDVIPILDLIYEINQDRKEKNMPEIKAFDFFPCFNQGMPFAHKNAATYGISWEPIAMELAQPGFYGIILKAVMKSKGMGLDLLFSPDHAFMDYLVKVPNLPLGVYSFLDAVYRYLEVKRDDRNRCNLKLQAIYDMLKPIRIELDPYVADDWPRYYIREMGKTFLCCCSCGYATFREFFPAGSKRRALRHRQICCACLLQKALDDEEDHWKTRKKDLLDKLCPDWEPSAFNQDAPLFDGGGGLIRLESTETVRPRQDHPPFLVDGLLRLAPFWQALVRDQKRVYDSLAQLPSLEDVALDLATGRRWQDAVIFAIKEDVLRLGILELKSSYQHGVKRKSIPAYGTTRKDGGAPDHQDELQPPVFDEDWVFYDHKNALRLALWLKKRDW</sequence>
<dbReference type="OrthoDB" id="5428138at2759"/>
<dbReference type="AlphaFoldDB" id="G9MII9"/>
<dbReference type="Proteomes" id="UP000007115">
    <property type="component" value="Unassembled WGS sequence"/>
</dbReference>
<dbReference type="GeneID" id="25790024"/>
<dbReference type="RefSeq" id="XP_013959515.1">
    <property type="nucleotide sequence ID" value="XM_014104040.1"/>
</dbReference>
<proteinExistence type="predicted"/>
<dbReference type="STRING" id="413071.G9MII9"/>
<keyword evidence="2" id="KW-1185">Reference proteome</keyword>
<accession>G9MII9</accession>
<dbReference type="InParanoid" id="G9MII9"/>
<dbReference type="OMA" id="CPLIHFG"/>
<organism evidence="1 2">
    <name type="scientific">Hypocrea virens (strain Gv29-8 / FGSC 10586)</name>
    <name type="common">Gliocladium virens</name>
    <name type="synonym">Trichoderma virens</name>
    <dbReference type="NCBI Taxonomy" id="413071"/>
    <lineage>
        <taxon>Eukaryota</taxon>
        <taxon>Fungi</taxon>
        <taxon>Dikarya</taxon>
        <taxon>Ascomycota</taxon>
        <taxon>Pezizomycotina</taxon>
        <taxon>Sordariomycetes</taxon>
        <taxon>Hypocreomycetidae</taxon>
        <taxon>Hypocreales</taxon>
        <taxon>Hypocreaceae</taxon>
        <taxon>Trichoderma</taxon>
    </lineage>
</organism>
<reference evidence="1 2" key="1">
    <citation type="journal article" date="2011" name="Genome Biol.">
        <title>Comparative genome sequence analysis underscores mycoparasitism as the ancestral life style of Trichoderma.</title>
        <authorList>
            <person name="Kubicek C.P."/>
            <person name="Herrera-Estrella A."/>
            <person name="Seidl-Seiboth V."/>
            <person name="Martinez D.A."/>
            <person name="Druzhinina I.S."/>
            <person name="Thon M."/>
            <person name="Zeilinger S."/>
            <person name="Casas-Flores S."/>
            <person name="Horwitz B.A."/>
            <person name="Mukherjee P.K."/>
            <person name="Mukherjee M."/>
            <person name="Kredics L."/>
            <person name="Alcaraz L.D."/>
            <person name="Aerts A."/>
            <person name="Antal Z."/>
            <person name="Atanasova L."/>
            <person name="Cervantes-Badillo M.G."/>
            <person name="Challacombe J."/>
            <person name="Chertkov O."/>
            <person name="McCluskey K."/>
            <person name="Coulpier F."/>
            <person name="Deshpande N."/>
            <person name="von Doehren H."/>
            <person name="Ebbole D.J."/>
            <person name="Esquivel-Naranjo E.U."/>
            <person name="Fekete E."/>
            <person name="Flipphi M."/>
            <person name="Glaser F."/>
            <person name="Gomez-Rodriguez E.Y."/>
            <person name="Gruber S."/>
            <person name="Han C."/>
            <person name="Henrissat B."/>
            <person name="Hermosa R."/>
            <person name="Hernandez-Onate M."/>
            <person name="Karaffa L."/>
            <person name="Kosti I."/>
            <person name="Le Crom S."/>
            <person name="Lindquist E."/>
            <person name="Lucas S."/>
            <person name="Luebeck M."/>
            <person name="Luebeck P.S."/>
            <person name="Margeot A."/>
            <person name="Metz B."/>
            <person name="Misra M."/>
            <person name="Nevalainen H."/>
            <person name="Omann M."/>
            <person name="Packer N."/>
            <person name="Perrone G."/>
            <person name="Uresti-Rivera E.E."/>
            <person name="Salamov A."/>
            <person name="Schmoll M."/>
            <person name="Seiboth B."/>
            <person name="Shapiro H."/>
            <person name="Sukno S."/>
            <person name="Tamayo-Ramos J.A."/>
            <person name="Tisch D."/>
            <person name="Wiest A."/>
            <person name="Wilkinson H.H."/>
            <person name="Zhang M."/>
            <person name="Coutinho P.M."/>
            <person name="Kenerley C.M."/>
            <person name="Monte E."/>
            <person name="Baker S.E."/>
            <person name="Grigoriev I.V."/>
        </authorList>
    </citation>
    <scope>NUCLEOTIDE SEQUENCE [LARGE SCALE GENOMIC DNA]</scope>
    <source>
        <strain evidence="2">Gv29-8 / FGSC 10586</strain>
    </source>
</reference>
<dbReference type="HOGENOM" id="CLU_021593_0_0_1"/>
<comment type="caution">
    <text evidence="1">The sequence shown here is derived from an EMBL/GenBank/DDBJ whole genome shotgun (WGS) entry which is preliminary data.</text>
</comment>
<evidence type="ECO:0000313" key="1">
    <source>
        <dbReference type="EMBL" id="EHK25306.1"/>
    </source>
</evidence>
<gene>
    <name evidence="1" type="ORF">TRIVIDRAFT_198283</name>
</gene>
<evidence type="ECO:0000313" key="2">
    <source>
        <dbReference type="Proteomes" id="UP000007115"/>
    </source>
</evidence>
<dbReference type="EMBL" id="ABDF02000003">
    <property type="protein sequence ID" value="EHK25306.1"/>
    <property type="molecule type" value="Genomic_DNA"/>
</dbReference>
<protein>
    <submittedName>
        <fullName evidence="1">Uncharacterized protein</fullName>
    </submittedName>
</protein>
<dbReference type="eggNOG" id="ENOG502RIU6">
    <property type="taxonomic scope" value="Eukaryota"/>
</dbReference>